<reference evidence="1" key="1">
    <citation type="journal article" date="2023" name="G3 (Bethesda)">
        <title>Whole genome assembly and annotation of the endangered Caribbean coral Acropora cervicornis.</title>
        <authorList>
            <person name="Selwyn J.D."/>
            <person name="Vollmer S.V."/>
        </authorList>
    </citation>
    <scope>NUCLEOTIDE SEQUENCE</scope>
    <source>
        <strain evidence="1">K2</strain>
    </source>
</reference>
<keyword evidence="2" id="KW-1185">Reference proteome</keyword>
<name>A0AAD9PYY9_ACRCE</name>
<evidence type="ECO:0000313" key="2">
    <source>
        <dbReference type="Proteomes" id="UP001249851"/>
    </source>
</evidence>
<dbReference type="Proteomes" id="UP001249851">
    <property type="component" value="Unassembled WGS sequence"/>
</dbReference>
<accession>A0AAD9PYY9</accession>
<sequence>MSGLSVEMLSSIVSQLAGQGLTLPQGNTSNVGHSIVNEDEVLVGNEEIFTMEELISKRKRNEKATQAQQTFSYVLREAAKISGLWDSEPLFREISSKVMEKFISKLKKYGMVRETRPTANIQEPVAISTVEVVQQKLDKNGGCEFQRREEVLVIHDNDKVARAGFLKQSSSNETYAKLKMTANYSRSNGQRKIKLDGPNGEKFLEVIENNRKFYWPISGIKQKGPYARGRSGGKRNATSSKARSAWSLHLQL</sequence>
<dbReference type="AlphaFoldDB" id="A0AAD9PYY9"/>
<protein>
    <submittedName>
        <fullName evidence="1">Uncharacterized protein</fullName>
    </submittedName>
</protein>
<gene>
    <name evidence="1" type="ORF">P5673_027475</name>
</gene>
<comment type="caution">
    <text evidence="1">The sequence shown here is derived from an EMBL/GenBank/DDBJ whole genome shotgun (WGS) entry which is preliminary data.</text>
</comment>
<dbReference type="EMBL" id="JARQWQ010000095">
    <property type="protein sequence ID" value="KAK2551682.1"/>
    <property type="molecule type" value="Genomic_DNA"/>
</dbReference>
<organism evidence="1 2">
    <name type="scientific">Acropora cervicornis</name>
    <name type="common">Staghorn coral</name>
    <dbReference type="NCBI Taxonomy" id="6130"/>
    <lineage>
        <taxon>Eukaryota</taxon>
        <taxon>Metazoa</taxon>
        <taxon>Cnidaria</taxon>
        <taxon>Anthozoa</taxon>
        <taxon>Hexacorallia</taxon>
        <taxon>Scleractinia</taxon>
        <taxon>Astrocoeniina</taxon>
        <taxon>Acroporidae</taxon>
        <taxon>Acropora</taxon>
    </lineage>
</organism>
<proteinExistence type="predicted"/>
<reference evidence="1" key="2">
    <citation type="journal article" date="2023" name="Science">
        <title>Genomic signatures of disease resistance in endangered staghorn corals.</title>
        <authorList>
            <person name="Vollmer S.V."/>
            <person name="Selwyn J.D."/>
            <person name="Despard B.A."/>
            <person name="Roesel C.L."/>
        </authorList>
    </citation>
    <scope>NUCLEOTIDE SEQUENCE</scope>
    <source>
        <strain evidence="1">K2</strain>
    </source>
</reference>
<evidence type="ECO:0000313" key="1">
    <source>
        <dbReference type="EMBL" id="KAK2551682.1"/>
    </source>
</evidence>